<evidence type="ECO:0000313" key="9">
    <source>
        <dbReference type="Proteomes" id="UP000292402"/>
    </source>
</evidence>
<evidence type="ECO:0000256" key="3">
    <source>
        <dbReference type="ARBA" id="ARBA00022946"/>
    </source>
</evidence>
<dbReference type="PANTHER" id="PTHR46203">
    <property type="entry name" value="PROBABLE PEPTIDE CHAIN RELEASE FACTOR C12ORF65"/>
    <property type="match status" value="1"/>
</dbReference>
<reference evidence="9" key="1">
    <citation type="journal article" date="2019" name="bioRxiv">
        <title>Genomics, evolutionary history and diagnostics of the Alternaria alternata species group including apple and Asian pear pathotypes.</title>
        <authorList>
            <person name="Armitage A.D."/>
            <person name="Cockerton H.M."/>
            <person name="Sreenivasaprasad S."/>
            <person name="Woodhall J.W."/>
            <person name="Lane C.R."/>
            <person name="Harrison R.J."/>
            <person name="Clarkson J.P."/>
        </authorList>
    </citation>
    <scope>NUCLEOTIDE SEQUENCE [LARGE SCALE GENOMIC DNA]</scope>
    <source>
        <strain evidence="9">FERA 1082</strain>
    </source>
</reference>
<feature type="region of interest" description="Disordered" evidence="5">
    <location>
        <begin position="118"/>
        <end position="198"/>
    </location>
</feature>
<evidence type="ECO:0000256" key="6">
    <source>
        <dbReference type="SAM" id="SignalP"/>
    </source>
</evidence>
<feature type="signal peptide" evidence="6">
    <location>
        <begin position="1"/>
        <end position="15"/>
    </location>
</feature>
<dbReference type="GO" id="GO:0032543">
    <property type="term" value="P:mitochondrial translation"/>
    <property type="evidence" value="ECO:0007669"/>
    <property type="project" value="UniProtKB-ARBA"/>
</dbReference>
<dbReference type="InterPro" id="IPR045853">
    <property type="entry name" value="Pep_chain_release_fac_I_sf"/>
</dbReference>
<keyword evidence="6" id="KW-0732">Signal</keyword>
<dbReference type="GO" id="GO:0003747">
    <property type="term" value="F:translation release factor activity"/>
    <property type="evidence" value="ECO:0007669"/>
    <property type="project" value="InterPro"/>
</dbReference>
<feature type="compositionally biased region" description="Basic and acidic residues" evidence="5">
    <location>
        <begin position="178"/>
        <end position="198"/>
    </location>
</feature>
<dbReference type="FunFam" id="3.30.160.20:FF:000065">
    <property type="entry name" value="Peptidyl-tRNA hydrolase domain protein"/>
    <property type="match status" value="1"/>
</dbReference>
<dbReference type="Pfam" id="PF00472">
    <property type="entry name" value="RF-1"/>
    <property type="match status" value="1"/>
</dbReference>
<feature type="compositionally biased region" description="Acidic residues" evidence="5">
    <location>
        <begin position="156"/>
        <end position="165"/>
    </location>
</feature>
<dbReference type="GO" id="GO:0005739">
    <property type="term" value="C:mitochondrion"/>
    <property type="evidence" value="ECO:0007669"/>
    <property type="project" value="UniProtKB-SubCell"/>
</dbReference>
<evidence type="ECO:0000259" key="7">
    <source>
        <dbReference type="Pfam" id="PF00472"/>
    </source>
</evidence>
<dbReference type="EMBL" id="PDXA01000031">
    <property type="protein sequence ID" value="RYN46099.1"/>
    <property type="molecule type" value="Genomic_DNA"/>
</dbReference>
<feature type="compositionally biased region" description="Basic and acidic residues" evidence="5">
    <location>
        <begin position="145"/>
        <end position="155"/>
    </location>
</feature>
<dbReference type="InterPro" id="IPR000352">
    <property type="entry name" value="Pep_chain_release_fac_I"/>
</dbReference>
<dbReference type="Gene3D" id="3.30.160.20">
    <property type="match status" value="1"/>
</dbReference>
<accession>A0A4Q4M979</accession>
<proteinExistence type="inferred from homology"/>
<organism evidence="8 9">
    <name type="scientific">Alternaria tenuissima</name>
    <dbReference type="NCBI Taxonomy" id="119927"/>
    <lineage>
        <taxon>Eukaryota</taxon>
        <taxon>Fungi</taxon>
        <taxon>Dikarya</taxon>
        <taxon>Ascomycota</taxon>
        <taxon>Pezizomycotina</taxon>
        <taxon>Dothideomycetes</taxon>
        <taxon>Pleosporomycetidae</taxon>
        <taxon>Pleosporales</taxon>
        <taxon>Pleosporineae</taxon>
        <taxon>Pleosporaceae</taxon>
        <taxon>Alternaria</taxon>
        <taxon>Alternaria sect. Alternaria</taxon>
        <taxon>Alternaria alternata complex</taxon>
    </lineage>
</organism>
<evidence type="ECO:0000313" key="8">
    <source>
        <dbReference type="EMBL" id="RYN46099.1"/>
    </source>
</evidence>
<evidence type="ECO:0000256" key="4">
    <source>
        <dbReference type="ARBA" id="ARBA00023128"/>
    </source>
</evidence>
<keyword evidence="4" id="KW-0496">Mitochondrion</keyword>
<dbReference type="InterPro" id="IPR052405">
    <property type="entry name" value="Mito_Transl_Release_Factor"/>
</dbReference>
<evidence type="ECO:0000256" key="5">
    <source>
        <dbReference type="SAM" id="MobiDB-lite"/>
    </source>
</evidence>
<comment type="caution">
    <text evidence="8">The sequence shown here is derived from an EMBL/GenBank/DDBJ whole genome shotgun (WGS) entry which is preliminary data.</text>
</comment>
<keyword evidence="3" id="KW-0809">Transit peptide</keyword>
<sequence>MRLLSITSLARLTTATPLPSTTIPIQCAYLSTTTILLNGGKSLPPRTPLLDTDLIENFLKGSGPGGQKINKTSSAVQLKHIPTGIVVKYQDTRSREVNRKMARRILQDRIEEMELGEGARTRVKAREKSKKKASSAKKARRKYRKLAEGKEGKEGEEGEEGEGEGVEGVGMADNEEGAELRGEEELVEGGERSKTAGG</sequence>
<dbReference type="AlphaFoldDB" id="A0A4Q4M979"/>
<evidence type="ECO:0000256" key="2">
    <source>
        <dbReference type="ARBA" id="ARBA00010835"/>
    </source>
</evidence>
<evidence type="ECO:0000256" key="1">
    <source>
        <dbReference type="ARBA" id="ARBA00004173"/>
    </source>
</evidence>
<dbReference type="SUPFAM" id="SSF75620">
    <property type="entry name" value="Release factor"/>
    <property type="match status" value="1"/>
</dbReference>
<protein>
    <recommendedName>
        <fullName evidence="7">Prokaryotic-type class I peptide chain release factors domain-containing protein</fullName>
    </recommendedName>
</protein>
<comment type="subcellular location">
    <subcellularLocation>
        <location evidence="1">Mitochondrion</location>
    </subcellularLocation>
</comment>
<feature type="chain" id="PRO_5020382343" description="Prokaryotic-type class I peptide chain release factors domain-containing protein" evidence="6">
    <location>
        <begin position="16"/>
        <end position="198"/>
    </location>
</feature>
<gene>
    <name evidence="8" type="ORF">AA0114_g8581</name>
</gene>
<feature type="domain" description="Prokaryotic-type class I peptide chain release factors" evidence="7">
    <location>
        <begin position="51"/>
        <end position="145"/>
    </location>
</feature>
<comment type="similarity">
    <text evidence="2">Belongs to the prokaryotic/mitochondrial release factor family.</text>
</comment>
<dbReference type="PANTHER" id="PTHR46203:SF1">
    <property type="entry name" value="MITOCHONDRIAL TRANSLATION RELEASE FACTOR IN RESCUE"/>
    <property type="match status" value="1"/>
</dbReference>
<name>A0A4Q4M979_9PLEO</name>
<dbReference type="Proteomes" id="UP000292402">
    <property type="component" value="Unassembled WGS sequence"/>
</dbReference>
<feature type="compositionally biased region" description="Basic residues" evidence="5">
    <location>
        <begin position="127"/>
        <end position="144"/>
    </location>
</feature>